<gene>
    <name evidence="1" type="ORF">NCTC11179_01004</name>
</gene>
<reference evidence="1 2" key="1">
    <citation type="submission" date="2018-06" db="EMBL/GenBank/DDBJ databases">
        <authorList>
            <consortium name="Pathogen Informatics"/>
            <person name="Doyle S."/>
        </authorList>
    </citation>
    <scope>NUCLEOTIDE SEQUENCE [LARGE SCALE GENOMIC DNA]</scope>
    <source>
        <strain evidence="1 2">NCTC11179</strain>
    </source>
</reference>
<dbReference type="Proteomes" id="UP000255024">
    <property type="component" value="Unassembled WGS sequence"/>
</dbReference>
<dbReference type="Gene3D" id="3.80.10.10">
    <property type="entry name" value="Ribonuclease Inhibitor"/>
    <property type="match status" value="1"/>
</dbReference>
<name>A0A378RM89_MYROD</name>
<protein>
    <recommendedName>
        <fullName evidence="3">Leucine Rich repeats (2 copies)</fullName>
    </recommendedName>
</protein>
<dbReference type="RefSeq" id="WP_115090398.1">
    <property type="nucleotide sequence ID" value="NZ_CP068107.1"/>
</dbReference>
<dbReference type="AlphaFoldDB" id="A0A378RM89"/>
<sequence>MNQRILRFTTLVLLVTQLVSCSSNDDSVIIVDPDNPVDTRVIKDDNLISALKEQGYDFEGNALKIDQKVLDTKSLNLTGKQISDLEGIKAFEHLEEIKLADNKFDMEFDFTALPTKVTAIELQGNTLYEFYNMNALKIQKLYLPEQAKFNMEEILTFYKENKEALEKGTLEMKMLEKGELKTYTTLREIPDPILRTYMQETFPSLFPNAGDKLDIATPMRIPENTAEFHLGQYFNVSATKDPNYDKAIDPITYDNTYLYLEKTDAQYVTSKIENYEGIQYVLQHKDYGASWVDINNNHQAKNTTIEYLKIPDNGVTWIWMRNFHIAKGVKITSTSLKRLKFEFMSGFKTLDLSSSADWFVGGSLTMSDLVLANCPDLEEIIVPKSKLPDMQAGQLQLMYLPKLQKADFSHLHAFWGSSYFKGLPVWNVQFPKTLTAVDHKLKLAFDQVMLTVHKEKSIELMHKVETAAPKAEFYYSGLDATGKWGNTQKIDKNGTIL</sequence>
<proteinExistence type="predicted"/>
<keyword evidence="2" id="KW-1185">Reference proteome</keyword>
<evidence type="ECO:0008006" key="3">
    <source>
        <dbReference type="Google" id="ProtNLM"/>
    </source>
</evidence>
<organism evidence="1 2">
    <name type="scientific">Myroides odoratus</name>
    <name type="common">Flavobacterium odoratum</name>
    <dbReference type="NCBI Taxonomy" id="256"/>
    <lineage>
        <taxon>Bacteria</taxon>
        <taxon>Pseudomonadati</taxon>
        <taxon>Bacteroidota</taxon>
        <taxon>Flavobacteriia</taxon>
        <taxon>Flavobacteriales</taxon>
        <taxon>Flavobacteriaceae</taxon>
        <taxon>Myroides</taxon>
    </lineage>
</organism>
<evidence type="ECO:0000313" key="1">
    <source>
        <dbReference type="EMBL" id="STZ27469.1"/>
    </source>
</evidence>
<dbReference type="InterPro" id="IPR032675">
    <property type="entry name" value="LRR_dom_sf"/>
</dbReference>
<dbReference type="EMBL" id="UGQL01000001">
    <property type="protein sequence ID" value="STZ27469.1"/>
    <property type="molecule type" value="Genomic_DNA"/>
</dbReference>
<accession>A0A378RM89</accession>
<dbReference type="SUPFAM" id="SSF52058">
    <property type="entry name" value="L domain-like"/>
    <property type="match status" value="1"/>
</dbReference>
<evidence type="ECO:0000313" key="2">
    <source>
        <dbReference type="Proteomes" id="UP000255024"/>
    </source>
</evidence>